<sequence length="199" mass="21586">MQEMLKERSKGQALTHHNGPHNGPSVWPSAVVAPRGPHGPVITQQGLSTHAPSLVFRLDQDRFLPVTGPGELRAPVADMGDGAVTACPVEVDFPLPSHGNTAPLTVLQQRAEPKMGQRQHPRPRPFLTGPIHTAMVWPFHAPGPPRGDFCRGPRLRPGPCTGSHDPTTTRFMTLVAAVFWAQSFNIPRLGSGYSPHCFQ</sequence>
<proteinExistence type="predicted"/>
<dbReference type="Proteomes" id="UP000770661">
    <property type="component" value="Unassembled WGS sequence"/>
</dbReference>
<name>A0A8J5D2W6_CHIOP</name>
<feature type="compositionally biased region" description="Basic and acidic residues" evidence="1">
    <location>
        <begin position="1"/>
        <end position="10"/>
    </location>
</feature>
<protein>
    <submittedName>
        <fullName evidence="2">Uncharacterized protein</fullName>
    </submittedName>
</protein>
<gene>
    <name evidence="2" type="ORF">GWK47_034529</name>
</gene>
<dbReference type="EMBL" id="JACEEZ010003294">
    <property type="protein sequence ID" value="KAG0727502.1"/>
    <property type="molecule type" value="Genomic_DNA"/>
</dbReference>
<evidence type="ECO:0000313" key="3">
    <source>
        <dbReference type="Proteomes" id="UP000770661"/>
    </source>
</evidence>
<evidence type="ECO:0000313" key="2">
    <source>
        <dbReference type="EMBL" id="KAG0727502.1"/>
    </source>
</evidence>
<reference evidence="2" key="1">
    <citation type="submission" date="2020-07" db="EMBL/GenBank/DDBJ databases">
        <title>The High-quality genome of the commercially important snow crab, Chionoecetes opilio.</title>
        <authorList>
            <person name="Jeong J.-H."/>
            <person name="Ryu S."/>
        </authorList>
    </citation>
    <scope>NUCLEOTIDE SEQUENCE</scope>
    <source>
        <strain evidence="2">MADBK_172401_WGS</strain>
        <tissue evidence="2">Digestive gland</tissue>
    </source>
</reference>
<accession>A0A8J5D2W6</accession>
<evidence type="ECO:0000256" key="1">
    <source>
        <dbReference type="SAM" id="MobiDB-lite"/>
    </source>
</evidence>
<comment type="caution">
    <text evidence="2">The sequence shown here is derived from an EMBL/GenBank/DDBJ whole genome shotgun (WGS) entry which is preliminary data.</text>
</comment>
<organism evidence="2 3">
    <name type="scientific">Chionoecetes opilio</name>
    <name type="common">Atlantic snow crab</name>
    <name type="synonym">Cancer opilio</name>
    <dbReference type="NCBI Taxonomy" id="41210"/>
    <lineage>
        <taxon>Eukaryota</taxon>
        <taxon>Metazoa</taxon>
        <taxon>Ecdysozoa</taxon>
        <taxon>Arthropoda</taxon>
        <taxon>Crustacea</taxon>
        <taxon>Multicrustacea</taxon>
        <taxon>Malacostraca</taxon>
        <taxon>Eumalacostraca</taxon>
        <taxon>Eucarida</taxon>
        <taxon>Decapoda</taxon>
        <taxon>Pleocyemata</taxon>
        <taxon>Brachyura</taxon>
        <taxon>Eubrachyura</taxon>
        <taxon>Majoidea</taxon>
        <taxon>Majidae</taxon>
        <taxon>Chionoecetes</taxon>
    </lineage>
</organism>
<keyword evidence="3" id="KW-1185">Reference proteome</keyword>
<feature type="region of interest" description="Disordered" evidence="1">
    <location>
        <begin position="1"/>
        <end position="28"/>
    </location>
</feature>
<dbReference type="AlphaFoldDB" id="A0A8J5D2W6"/>